<keyword evidence="9" id="KW-1185">Reference proteome</keyword>
<keyword evidence="3 6" id="KW-1133">Transmembrane helix</keyword>
<dbReference type="InParanoid" id="A0A6P5LQ32"/>
<dbReference type="InterPro" id="IPR018000">
    <property type="entry name" value="Neurotransmitter_ion_chnl_CS"/>
</dbReference>
<dbReference type="AlphaFoldDB" id="A0A6P5LQ32"/>
<keyword evidence="7" id="KW-0732">Signal</keyword>
<feature type="transmembrane region" description="Helical" evidence="6">
    <location>
        <begin position="295"/>
        <end position="318"/>
    </location>
</feature>
<dbReference type="InterPro" id="IPR036719">
    <property type="entry name" value="Neuro-gated_channel_TM_sf"/>
</dbReference>
<evidence type="ECO:0000259" key="8">
    <source>
        <dbReference type="Pfam" id="PF02931"/>
    </source>
</evidence>
<evidence type="ECO:0000256" key="7">
    <source>
        <dbReference type="SAM" id="SignalP"/>
    </source>
</evidence>
<feature type="transmembrane region" description="Helical" evidence="6">
    <location>
        <begin position="265"/>
        <end position="283"/>
    </location>
</feature>
<keyword evidence="2 6" id="KW-0812">Transmembrane</keyword>
<dbReference type="Gene3D" id="2.70.170.10">
    <property type="entry name" value="Neurotransmitter-gated ion-channel ligand-binding domain"/>
    <property type="match status" value="1"/>
</dbReference>
<dbReference type="Pfam" id="PF02931">
    <property type="entry name" value="Neur_chan_LBD"/>
    <property type="match status" value="1"/>
</dbReference>
<dbReference type="GO" id="GO:0005230">
    <property type="term" value="F:extracellular ligand-gated monoatomic ion channel activity"/>
    <property type="evidence" value="ECO:0007669"/>
    <property type="project" value="InterPro"/>
</dbReference>
<feature type="signal peptide" evidence="7">
    <location>
        <begin position="1"/>
        <end position="32"/>
    </location>
</feature>
<dbReference type="GO" id="GO:0004888">
    <property type="term" value="F:transmembrane signaling receptor activity"/>
    <property type="evidence" value="ECO:0007669"/>
    <property type="project" value="InterPro"/>
</dbReference>
<sequence>MIRLNVSLSCLCRAFLMASLQLLLELFLLVSAWKPLACLDSISALDIGPQIPHNGSVPLIIDVHVFVSNVFDVDILEYTVSSSMLLKLSWLDPSLSWHEDTNPRSFITLPSHLLWTPDFTIREALWVDWREHNPRARVSREGFIELYLSLTTKTNCDFELLRFPSDKSDCSLSFHAFSNTAQELQFHPHAVNEIFSVKRDYMVRGLKAQVPHFQVAPCFQLTLSLENTAVKTTMALVVPGVAILLADICGSLLPLKTTERISYKVTLLLSYLVFHSSLVQTLPSSSSCNPLLISYFTSLLILLSVSTIETVLMSALLARGNFSPKISPNLAPREEGLDTANPGPRSEGEGAATQRAASSLSVSLTEPQRKAEEPGKTWAEAMDHIFLLTYVIITGCSQIIFVIVWVWWECKSDLPPAMDAPYGGKPNF</sequence>
<feature type="region of interest" description="Disordered" evidence="5">
    <location>
        <begin position="328"/>
        <end position="352"/>
    </location>
</feature>
<evidence type="ECO:0000256" key="5">
    <source>
        <dbReference type="SAM" id="MobiDB-lite"/>
    </source>
</evidence>
<dbReference type="Proteomes" id="UP000515140">
    <property type="component" value="Unplaced"/>
</dbReference>
<protein>
    <submittedName>
        <fullName evidence="10">Zinc-activated ligand-gated ion channel isoform X1</fullName>
    </submittedName>
</protein>
<dbReference type="SUPFAM" id="SSF63712">
    <property type="entry name" value="Nicotinic receptor ligand binding domain-like"/>
    <property type="match status" value="1"/>
</dbReference>
<accession>A0A6P5LQ32</accession>
<gene>
    <name evidence="10" type="primary">ZACN</name>
</gene>
<dbReference type="InterPro" id="IPR006202">
    <property type="entry name" value="Neur_chan_lig-bd"/>
</dbReference>
<dbReference type="CDD" id="cd18994">
    <property type="entry name" value="LGIC_ECD_ZAC"/>
    <property type="match status" value="1"/>
</dbReference>
<evidence type="ECO:0000256" key="3">
    <source>
        <dbReference type="ARBA" id="ARBA00022989"/>
    </source>
</evidence>
<feature type="transmembrane region" description="Helical" evidence="6">
    <location>
        <begin position="234"/>
        <end position="253"/>
    </location>
</feature>
<feature type="chain" id="PRO_5027641134" evidence="7">
    <location>
        <begin position="33"/>
        <end position="428"/>
    </location>
</feature>
<evidence type="ECO:0000256" key="6">
    <source>
        <dbReference type="SAM" id="Phobius"/>
    </source>
</evidence>
<dbReference type="InterPro" id="IPR006201">
    <property type="entry name" value="Neur_channel"/>
</dbReference>
<organism evidence="9 10">
    <name type="scientific">Phascolarctos cinereus</name>
    <name type="common">Koala</name>
    <dbReference type="NCBI Taxonomy" id="38626"/>
    <lineage>
        <taxon>Eukaryota</taxon>
        <taxon>Metazoa</taxon>
        <taxon>Chordata</taxon>
        <taxon>Craniata</taxon>
        <taxon>Vertebrata</taxon>
        <taxon>Euteleostomi</taxon>
        <taxon>Mammalia</taxon>
        <taxon>Metatheria</taxon>
        <taxon>Diprotodontia</taxon>
        <taxon>Phascolarctidae</taxon>
        <taxon>Phascolarctos</taxon>
    </lineage>
</organism>
<comment type="subcellular location">
    <subcellularLocation>
        <location evidence="1">Membrane</location>
        <topology evidence="1">Multi-pass membrane protein</topology>
    </subcellularLocation>
</comment>
<feature type="transmembrane region" description="Helical" evidence="6">
    <location>
        <begin position="385"/>
        <end position="408"/>
    </location>
</feature>
<feature type="domain" description="Neurotransmitter-gated ion-channel ligand-binding" evidence="8">
    <location>
        <begin position="52"/>
        <end position="193"/>
    </location>
</feature>
<dbReference type="RefSeq" id="XP_020858086.1">
    <property type="nucleotide sequence ID" value="XM_021002427.1"/>
</dbReference>
<evidence type="ECO:0000256" key="1">
    <source>
        <dbReference type="ARBA" id="ARBA00004141"/>
    </source>
</evidence>
<evidence type="ECO:0000313" key="10">
    <source>
        <dbReference type="RefSeq" id="XP_020858086.1"/>
    </source>
</evidence>
<dbReference type="GO" id="GO:0016020">
    <property type="term" value="C:membrane"/>
    <property type="evidence" value="ECO:0007669"/>
    <property type="project" value="UniProtKB-SubCell"/>
</dbReference>
<evidence type="ECO:0000256" key="2">
    <source>
        <dbReference type="ARBA" id="ARBA00022692"/>
    </source>
</evidence>
<proteinExistence type="predicted"/>
<dbReference type="SUPFAM" id="SSF90112">
    <property type="entry name" value="Neurotransmitter-gated ion-channel transmembrane pore"/>
    <property type="match status" value="1"/>
</dbReference>
<dbReference type="CTD" id="353174"/>
<reference evidence="10" key="1">
    <citation type="submission" date="2025-08" db="UniProtKB">
        <authorList>
            <consortium name="RefSeq"/>
        </authorList>
    </citation>
    <scope>IDENTIFICATION</scope>
    <source>
        <tissue evidence="10">Spleen</tissue>
    </source>
</reference>
<dbReference type="KEGG" id="pcw:110219245"/>
<evidence type="ECO:0000313" key="9">
    <source>
        <dbReference type="Proteomes" id="UP000515140"/>
    </source>
</evidence>
<evidence type="ECO:0000256" key="4">
    <source>
        <dbReference type="ARBA" id="ARBA00023136"/>
    </source>
</evidence>
<name>A0A6P5LQ32_PHACI</name>
<dbReference type="FunCoup" id="A0A6P5LQ32">
    <property type="interactions" value="112"/>
</dbReference>
<dbReference type="Gene3D" id="1.20.58.390">
    <property type="entry name" value="Neurotransmitter-gated ion-channel transmembrane domain"/>
    <property type="match status" value="1"/>
</dbReference>
<dbReference type="InterPro" id="IPR038050">
    <property type="entry name" value="Neuro_actylchol_rec"/>
</dbReference>
<dbReference type="FunFam" id="2.70.170.10:FF:000037">
    <property type="entry name" value="zinc-activated ligand-gated ion channel"/>
    <property type="match status" value="1"/>
</dbReference>
<dbReference type="InterPro" id="IPR036734">
    <property type="entry name" value="Neur_chan_lig-bd_sf"/>
</dbReference>
<dbReference type="GeneID" id="110219245"/>
<keyword evidence="4 6" id="KW-0472">Membrane</keyword>
<dbReference type="PROSITE" id="PS00236">
    <property type="entry name" value="NEUROTR_ION_CHANNEL"/>
    <property type="match status" value="1"/>
</dbReference>
<dbReference type="PANTHER" id="PTHR18945">
    <property type="entry name" value="NEUROTRANSMITTER GATED ION CHANNEL"/>
    <property type="match status" value="1"/>
</dbReference>